<feature type="region of interest" description="Disordered" evidence="1">
    <location>
        <begin position="1"/>
        <end position="129"/>
    </location>
</feature>
<dbReference type="STRING" id="6198.A0A074Z682"/>
<dbReference type="Gene3D" id="3.30.200.20">
    <property type="entry name" value="Phosphorylase Kinase, domain 1"/>
    <property type="match status" value="1"/>
</dbReference>
<gene>
    <name evidence="2" type="ORF">T265_12173</name>
</gene>
<reference evidence="2 3" key="1">
    <citation type="submission" date="2013-11" db="EMBL/GenBank/DDBJ databases">
        <title>Opisthorchis viverrini - life in the bile duct.</title>
        <authorList>
            <person name="Young N.D."/>
            <person name="Nagarajan N."/>
            <person name="Lin S.J."/>
            <person name="Korhonen P.K."/>
            <person name="Jex A.R."/>
            <person name="Hall R.S."/>
            <person name="Safavi-Hemami H."/>
            <person name="Kaewkong W."/>
            <person name="Bertrand D."/>
            <person name="Gao S."/>
            <person name="Seet Q."/>
            <person name="Wongkham S."/>
            <person name="Teh B.T."/>
            <person name="Wongkham C."/>
            <person name="Intapan P.M."/>
            <person name="Maleewong W."/>
            <person name="Yang X."/>
            <person name="Hu M."/>
            <person name="Wang Z."/>
            <person name="Hofmann A."/>
            <person name="Sternberg P.W."/>
            <person name="Tan P."/>
            <person name="Wang J."/>
            <person name="Gasser R.B."/>
        </authorList>
    </citation>
    <scope>NUCLEOTIDE SEQUENCE [LARGE SCALE GENOMIC DNA]</scope>
</reference>
<dbReference type="GeneID" id="20326341"/>
<evidence type="ECO:0000256" key="1">
    <source>
        <dbReference type="SAM" id="MobiDB-lite"/>
    </source>
</evidence>
<dbReference type="OrthoDB" id="6286998at2759"/>
<dbReference type="AlphaFoldDB" id="A0A074Z682"/>
<accession>A0A074Z682</accession>
<protein>
    <submittedName>
        <fullName evidence="2">Uncharacterized protein</fullName>
    </submittedName>
</protein>
<evidence type="ECO:0000313" key="2">
    <source>
        <dbReference type="EMBL" id="KER18745.1"/>
    </source>
</evidence>
<keyword evidence="3" id="KW-1185">Reference proteome</keyword>
<dbReference type="KEGG" id="ovi:T265_12173"/>
<sequence>MEQPNGNIKVKRKSTDSFGLVGSDHTEPATPYPAADKRDEIGNEPLASPAAIPDHPSSAQVTRKPALKPKPVFPPLVPPHGGVTKKPMEPSSQVPPAPVPPDHHYPKVSSKAPTSATRRRHGSQRITDTQVYERLKAVVSKGDPYQKYRLVEKVGQG</sequence>
<dbReference type="EMBL" id="KL598171">
    <property type="protein sequence ID" value="KER18745.1"/>
    <property type="molecule type" value="Genomic_DNA"/>
</dbReference>
<dbReference type="CTD" id="20326341"/>
<name>A0A074Z682_OPIVI</name>
<dbReference type="Proteomes" id="UP000054324">
    <property type="component" value="Unassembled WGS sequence"/>
</dbReference>
<proteinExistence type="predicted"/>
<organism evidence="2 3">
    <name type="scientific">Opisthorchis viverrini</name>
    <name type="common">Southeast Asian liver fluke</name>
    <dbReference type="NCBI Taxonomy" id="6198"/>
    <lineage>
        <taxon>Eukaryota</taxon>
        <taxon>Metazoa</taxon>
        <taxon>Spiralia</taxon>
        <taxon>Lophotrochozoa</taxon>
        <taxon>Platyhelminthes</taxon>
        <taxon>Trematoda</taxon>
        <taxon>Digenea</taxon>
        <taxon>Opisthorchiida</taxon>
        <taxon>Opisthorchiata</taxon>
        <taxon>Opisthorchiidae</taxon>
        <taxon>Opisthorchis</taxon>
    </lineage>
</organism>
<evidence type="ECO:0000313" key="3">
    <source>
        <dbReference type="Proteomes" id="UP000054324"/>
    </source>
</evidence>
<dbReference type="RefSeq" id="XP_009177508.1">
    <property type="nucleotide sequence ID" value="XM_009179244.1"/>
</dbReference>